<reference evidence="1" key="1">
    <citation type="submission" date="2022-10" db="EMBL/GenBank/DDBJ databases">
        <title>Vagococcus sp. isolated from poultry meat.</title>
        <authorList>
            <person name="Johansson P."/>
            <person name="Bjorkroth J."/>
        </authorList>
    </citation>
    <scope>NUCLEOTIDE SEQUENCE</scope>
    <source>
        <strain evidence="1">PNs007</strain>
    </source>
</reference>
<dbReference type="RefSeq" id="WP_275471469.1">
    <property type="nucleotide sequence ID" value="NZ_JAPDSH010000004.1"/>
</dbReference>
<evidence type="ECO:0000313" key="2">
    <source>
        <dbReference type="Proteomes" id="UP001147148"/>
    </source>
</evidence>
<dbReference type="Proteomes" id="UP001147148">
    <property type="component" value="Unassembled WGS sequence"/>
</dbReference>
<comment type="caution">
    <text evidence="1">The sequence shown here is derived from an EMBL/GenBank/DDBJ whole genome shotgun (WGS) entry which is preliminary data.</text>
</comment>
<dbReference type="EMBL" id="JAPDSH010000004">
    <property type="protein sequence ID" value="MDF0479873.1"/>
    <property type="molecule type" value="Genomic_DNA"/>
</dbReference>
<name>A0ABT5X1J5_9ENTE</name>
<organism evidence="1 2">
    <name type="scientific">Vagococcus proximus</name>
    <dbReference type="NCBI Taxonomy" id="2991417"/>
    <lineage>
        <taxon>Bacteria</taxon>
        <taxon>Bacillati</taxon>
        <taxon>Bacillota</taxon>
        <taxon>Bacilli</taxon>
        <taxon>Lactobacillales</taxon>
        <taxon>Enterococcaceae</taxon>
        <taxon>Vagococcus</taxon>
    </lineage>
</organism>
<gene>
    <name evidence="1" type="ORF">OL233_06165</name>
</gene>
<evidence type="ECO:0000313" key="1">
    <source>
        <dbReference type="EMBL" id="MDF0479873.1"/>
    </source>
</evidence>
<keyword evidence="2" id="KW-1185">Reference proteome</keyword>
<accession>A0ABT5X1J5</accession>
<sequence length="47" mass="5818">MIVQVEEDYEDRGMMKWQGFILTEHEEELLQLPEFKEIVKKVDVYWD</sequence>
<proteinExistence type="predicted"/>
<protein>
    <submittedName>
        <fullName evidence="1">Uncharacterized protein</fullName>
    </submittedName>
</protein>